<dbReference type="SMART" id="SM00460">
    <property type="entry name" value="TGc"/>
    <property type="match status" value="1"/>
</dbReference>
<feature type="transmembrane region" description="Helical" evidence="2">
    <location>
        <begin position="31"/>
        <end position="52"/>
    </location>
</feature>
<evidence type="ECO:0000256" key="1">
    <source>
        <dbReference type="SAM" id="MobiDB-lite"/>
    </source>
</evidence>
<feature type="region of interest" description="Disordered" evidence="1">
    <location>
        <begin position="602"/>
        <end position="641"/>
    </location>
</feature>
<dbReference type="RefSeq" id="WP_209995676.1">
    <property type="nucleotide sequence ID" value="NZ_BAAAJY010000006.1"/>
</dbReference>
<dbReference type="PANTHER" id="PTHR42736">
    <property type="entry name" value="PROTEIN-GLUTAMINE GAMMA-GLUTAMYLTRANSFERASE"/>
    <property type="match status" value="1"/>
</dbReference>
<feature type="transmembrane region" description="Helical" evidence="2">
    <location>
        <begin position="193"/>
        <end position="214"/>
    </location>
</feature>
<proteinExistence type="predicted"/>
<reference evidence="4 5" key="1">
    <citation type="submission" date="2021-03" db="EMBL/GenBank/DDBJ databases">
        <title>Sequencing the genomes of 1000 actinobacteria strains.</title>
        <authorList>
            <person name="Klenk H.-P."/>
        </authorList>
    </citation>
    <scope>NUCLEOTIDE SEQUENCE [LARGE SCALE GENOMIC DNA]</scope>
    <source>
        <strain evidence="4 5">DSM 15797</strain>
    </source>
</reference>
<sequence length="808" mass="85540">MSTPTLDQPRATDNLHVPPPARRDLRAAAPLFFAAFATVLATLGAAAGLHGVISDWGWLTQVTAVVLAIVLATNLARYLAAPRMLVPGVGLLAGAFTLTFLFFSNTAWLGFIPTSSTYRALLHVWSMANEQMGSQVPPVQTTGVIVFSVTLWAAVVALAVDTLAFTLRAAATAGIPLSLLLLVASLFEPRGAGIGSVTVTAIGYLLLLAAARWLESGPSTRKGRRLAVELVGEGGNGHAMAARKPGSSWIQGSVIIAGAVASLLVLPLAVPGFTKGMMVEGTRPSWGGVATNIDPMIALGNDLRNNTPGTVLRYYTNDTEPLYLRTSVIGNLQGSKWEPDDALLRVPVTEPLTMPTIPTMYGVVRDSVTRVVTDKYRGVWLPMPGNPVLVSGLPGNWRWSPDTGTILAGTNEPMAAQDYTTLSQMPEITAEELTDWTDANQEGFFGSVDQVYSRMPDDSPESLFTATAKAIAGSEDASPFEQAAAIQKHLRSGAFTYSEKTPVEDGYDGSGMQVIEAFLEEKAGYCVHFASTMAMMARTLGIPSRIVTGYAPGSATGNSVPGSNGTTLNEFTVSSRNAHAWPELYFPGAGWVPFEPTPGRGVPPAYAPAATAQNPSLGADPRQTNPTSKKPAATSSSAVSSAPAVAVGSETVKGTPSPWPLLTVLVVLLVAAIPLAVRSAHRRKRLRGIDVSGTDAAAAWDELVALGLDYSKPMRQDDSAGDYARRLATLLPEAKTQLLLLARTYERQRYASSQGSAVQGPALREALDSVEKAFAARLSPGARFAVRLWPRSIFAPRPLDSGSYTVSR</sequence>
<dbReference type="PANTHER" id="PTHR42736:SF1">
    <property type="entry name" value="PROTEIN-GLUTAMINE GAMMA-GLUTAMYLTRANSFERASE"/>
    <property type="match status" value="1"/>
</dbReference>
<protein>
    <submittedName>
        <fullName evidence="4">Transglutaminase-like putative cysteine protease</fullName>
    </submittedName>
</protein>
<dbReference type="SUPFAM" id="SSF54001">
    <property type="entry name" value="Cysteine proteinases"/>
    <property type="match status" value="1"/>
</dbReference>
<feature type="transmembrane region" description="Helical" evidence="2">
    <location>
        <begin position="167"/>
        <end position="187"/>
    </location>
</feature>
<feature type="transmembrane region" description="Helical" evidence="2">
    <location>
        <begin position="58"/>
        <end position="79"/>
    </location>
</feature>
<dbReference type="InterPro" id="IPR002931">
    <property type="entry name" value="Transglutaminase-like"/>
</dbReference>
<feature type="compositionally biased region" description="Low complexity" evidence="1">
    <location>
        <begin position="626"/>
        <end position="641"/>
    </location>
</feature>
<evidence type="ECO:0000313" key="5">
    <source>
        <dbReference type="Proteomes" id="UP001296993"/>
    </source>
</evidence>
<feature type="transmembrane region" description="Helical" evidence="2">
    <location>
        <begin position="659"/>
        <end position="677"/>
    </location>
</feature>
<feature type="transmembrane region" description="Helical" evidence="2">
    <location>
        <begin position="91"/>
        <end position="112"/>
    </location>
</feature>
<dbReference type="Proteomes" id="UP001296993">
    <property type="component" value="Unassembled WGS sequence"/>
</dbReference>
<feature type="domain" description="Transglutaminase-like" evidence="3">
    <location>
        <begin position="518"/>
        <end position="598"/>
    </location>
</feature>
<accession>A0ABS4X989</accession>
<keyword evidence="2" id="KW-0472">Membrane</keyword>
<comment type="caution">
    <text evidence="4">The sequence shown here is derived from an EMBL/GenBank/DDBJ whole genome shotgun (WGS) entry which is preliminary data.</text>
</comment>
<evidence type="ECO:0000256" key="2">
    <source>
        <dbReference type="SAM" id="Phobius"/>
    </source>
</evidence>
<organism evidence="4 5">
    <name type="scientific">Paeniglutamicibacter kerguelensis</name>
    <dbReference type="NCBI Taxonomy" id="254788"/>
    <lineage>
        <taxon>Bacteria</taxon>
        <taxon>Bacillati</taxon>
        <taxon>Actinomycetota</taxon>
        <taxon>Actinomycetes</taxon>
        <taxon>Micrococcales</taxon>
        <taxon>Micrococcaceae</taxon>
        <taxon>Paeniglutamicibacter</taxon>
    </lineage>
</organism>
<dbReference type="Pfam" id="PF01841">
    <property type="entry name" value="Transglut_core"/>
    <property type="match status" value="1"/>
</dbReference>
<dbReference type="InterPro" id="IPR038765">
    <property type="entry name" value="Papain-like_cys_pep_sf"/>
</dbReference>
<dbReference type="InterPro" id="IPR052901">
    <property type="entry name" value="Bact_TGase-like"/>
</dbReference>
<feature type="transmembrane region" description="Helical" evidence="2">
    <location>
        <begin position="249"/>
        <end position="270"/>
    </location>
</feature>
<dbReference type="Gene3D" id="3.10.620.30">
    <property type="match status" value="1"/>
</dbReference>
<keyword evidence="2" id="KW-0812">Transmembrane</keyword>
<dbReference type="InterPro" id="IPR021878">
    <property type="entry name" value="TgpA_N"/>
</dbReference>
<dbReference type="EMBL" id="JAGIOF010000001">
    <property type="protein sequence ID" value="MBP2384931.1"/>
    <property type="molecule type" value="Genomic_DNA"/>
</dbReference>
<feature type="transmembrane region" description="Helical" evidence="2">
    <location>
        <begin position="139"/>
        <end position="160"/>
    </location>
</feature>
<keyword evidence="2" id="KW-1133">Transmembrane helix</keyword>
<gene>
    <name evidence="4" type="ORF">JOF47_000442</name>
</gene>
<dbReference type="Pfam" id="PF11992">
    <property type="entry name" value="TgpA_N"/>
    <property type="match status" value="1"/>
</dbReference>
<keyword evidence="5" id="KW-1185">Reference proteome</keyword>
<evidence type="ECO:0000259" key="3">
    <source>
        <dbReference type="SMART" id="SM00460"/>
    </source>
</evidence>
<evidence type="ECO:0000313" key="4">
    <source>
        <dbReference type="EMBL" id="MBP2384931.1"/>
    </source>
</evidence>
<name>A0ABS4X989_9MICC</name>